<organism evidence="1 2">
    <name type="scientific">Sorangium atrum</name>
    <dbReference type="NCBI Taxonomy" id="2995308"/>
    <lineage>
        <taxon>Bacteria</taxon>
        <taxon>Pseudomonadati</taxon>
        <taxon>Myxococcota</taxon>
        <taxon>Polyangia</taxon>
        <taxon>Polyangiales</taxon>
        <taxon>Polyangiaceae</taxon>
        <taxon>Sorangium</taxon>
    </lineage>
</organism>
<reference evidence="1 2" key="1">
    <citation type="submission" date="2023-01" db="EMBL/GenBank/DDBJ databases">
        <title>Minimal conservation of predation-associated metabolite biosynthetic gene clusters underscores biosynthetic potential of Myxococcota including descriptions for ten novel species: Archangium lansinium sp. nov., Myxococcus landrumus sp. nov., Nannocystis bai.</title>
        <authorList>
            <person name="Ahearne A."/>
            <person name="Stevens C."/>
            <person name="Dowd S."/>
        </authorList>
    </citation>
    <scope>NUCLEOTIDE SEQUENCE [LARGE SCALE GENOMIC DNA]</scope>
    <source>
        <strain evidence="1 2">WIWO2</strain>
    </source>
</reference>
<accession>A0ABT5C103</accession>
<protein>
    <submittedName>
        <fullName evidence="1">Uncharacterized protein</fullName>
    </submittedName>
</protein>
<sequence>MTEKPSQRLARAALRLHGATRGARFGLDFRVDERCRSGLGGSDKSLAVDVVGYEAGFTPAPGPNHELNTYVDWADTLPTDPEACRDLFLAATLYYEDNGVMARAEIAQRRGIYVNGVGCNVGLSHGLKFYTPMVATHSYRVVVTARTGNGSSSPTRKFRIRTVWEPS</sequence>
<evidence type="ECO:0000313" key="1">
    <source>
        <dbReference type="EMBL" id="MDC0680105.1"/>
    </source>
</evidence>
<dbReference type="RefSeq" id="WP_272097132.1">
    <property type="nucleotide sequence ID" value="NZ_JAQNDK010000002.1"/>
</dbReference>
<name>A0ABT5C103_9BACT</name>
<comment type="caution">
    <text evidence="1">The sequence shown here is derived from an EMBL/GenBank/DDBJ whole genome shotgun (WGS) entry which is preliminary data.</text>
</comment>
<dbReference type="EMBL" id="JAQNDK010000002">
    <property type="protein sequence ID" value="MDC0680105.1"/>
    <property type="molecule type" value="Genomic_DNA"/>
</dbReference>
<keyword evidence="2" id="KW-1185">Reference proteome</keyword>
<dbReference type="Proteomes" id="UP001217485">
    <property type="component" value="Unassembled WGS sequence"/>
</dbReference>
<evidence type="ECO:0000313" key="2">
    <source>
        <dbReference type="Proteomes" id="UP001217485"/>
    </source>
</evidence>
<proteinExistence type="predicted"/>
<gene>
    <name evidence="1" type="ORF">POL72_20360</name>
</gene>